<dbReference type="InterPro" id="IPR029063">
    <property type="entry name" value="SAM-dependent_MTases_sf"/>
</dbReference>
<proteinExistence type="predicted"/>
<evidence type="ECO:0000313" key="2">
    <source>
        <dbReference type="Proteomes" id="UP000515971"/>
    </source>
</evidence>
<dbReference type="AlphaFoldDB" id="A0A7G9SH01"/>
<dbReference type="KEGG" id="slut:H9L13_10915"/>
<name>A0A7G9SH01_9SPHN</name>
<sequence length="203" mass="22697">MRDLARFLYVQRVRGFDPPTDPHFDEDTQQFFKEALAKASLYLEYGSGGSTILADRLGVRTISVEGDRFYAKAVRSALRLNSSVRIIAPHMGITGEWSMPLFRAAQKGRRYVEAPFSCLNSACADLVLVDGRYRIACTLAAAKKASETGTVATIIVDDYRDRPQYSVLEKYLGVPKCVGRSAVFRVRPGLFIPRFTRLFSDPS</sequence>
<evidence type="ECO:0008006" key="3">
    <source>
        <dbReference type="Google" id="ProtNLM"/>
    </source>
</evidence>
<evidence type="ECO:0000313" key="1">
    <source>
        <dbReference type="EMBL" id="QNN67126.1"/>
    </source>
</evidence>
<organism evidence="1 2">
    <name type="scientific">Sphingomonas lutea</name>
    <dbReference type="NCBI Taxonomy" id="1045317"/>
    <lineage>
        <taxon>Bacteria</taxon>
        <taxon>Pseudomonadati</taxon>
        <taxon>Pseudomonadota</taxon>
        <taxon>Alphaproteobacteria</taxon>
        <taxon>Sphingomonadales</taxon>
        <taxon>Sphingomonadaceae</taxon>
        <taxon>Sphingomonas</taxon>
    </lineage>
</organism>
<dbReference type="EMBL" id="CP060718">
    <property type="protein sequence ID" value="QNN67126.1"/>
    <property type="molecule type" value="Genomic_DNA"/>
</dbReference>
<dbReference type="Proteomes" id="UP000515971">
    <property type="component" value="Chromosome"/>
</dbReference>
<reference evidence="1 2" key="1">
    <citation type="submission" date="2020-08" db="EMBL/GenBank/DDBJ databases">
        <title>Genome sequence of Sphingomonas lutea KCTC 23642T.</title>
        <authorList>
            <person name="Hyun D.-W."/>
            <person name="Bae J.-W."/>
        </authorList>
    </citation>
    <scope>NUCLEOTIDE SEQUENCE [LARGE SCALE GENOMIC DNA]</scope>
    <source>
        <strain evidence="1 2">KCTC 23642</strain>
    </source>
</reference>
<accession>A0A7G9SH01</accession>
<gene>
    <name evidence="1" type="ORF">H9L13_10915</name>
</gene>
<dbReference type="Gene3D" id="3.40.50.150">
    <property type="entry name" value="Vaccinia Virus protein VP39"/>
    <property type="match status" value="1"/>
</dbReference>
<protein>
    <recommendedName>
        <fullName evidence="3">Class I SAM-dependent methyltransferase</fullName>
    </recommendedName>
</protein>
<dbReference type="RefSeq" id="WP_187537718.1">
    <property type="nucleotide sequence ID" value="NZ_BAABJT010000001.1"/>
</dbReference>
<keyword evidence="2" id="KW-1185">Reference proteome</keyword>